<evidence type="ECO:0000256" key="1">
    <source>
        <dbReference type="ARBA" id="ARBA00002274"/>
    </source>
</evidence>
<keyword evidence="6 13" id="KW-0441">Lipid A biosynthesis</keyword>
<dbReference type="Pfam" id="PF02606">
    <property type="entry name" value="LpxK"/>
    <property type="match status" value="1"/>
</dbReference>
<evidence type="ECO:0000256" key="14">
    <source>
        <dbReference type="SAM" id="Phobius"/>
    </source>
</evidence>
<protein>
    <recommendedName>
        <fullName evidence="4 13">Tetraacyldisaccharide 4'-kinase</fullName>
        <ecNumber evidence="3 13">2.7.1.130</ecNumber>
    </recommendedName>
    <alternativeName>
        <fullName evidence="12 13">Lipid A 4'-kinase</fullName>
    </alternativeName>
</protein>
<dbReference type="InterPro" id="IPR003758">
    <property type="entry name" value="LpxK"/>
</dbReference>
<dbReference type="GO" id="GO:0009245">
    <property type="term" value="P:lipid A biosynthetic process"/>
    <property type="evidence" value="ECO:0007669"/>
    <property type="project" value="UniProtKB-UniRule"/>
</dbReference>
<evidence type="ECO:0000256" key="2">
    <source>
        <dbReference type="ARBA" id="ARBA00004870"/>
    </source>
</evidence>
<evidence type="ECO:0000256" key="5">
    <source>
        <dbReference type="ARBA" id="ARBA00022516"/>
    </source>
</evidence>
<keyword evidence="16" id="KW-1185">Reference proteome</keyword>
<evidence type="ECO:0000313" key="15">
    <source>
        <dbReference type="EMBL" id="QOR61366.1"/>
    </source>
</evidence>
<dbReference type="KEGG" id="sinu:IMZ28_07890"/>
<feature type="transmembrane region" description="Helical" evidence="14">
    <location>
        <begin position="15"/>
        <end position="36"/>
    </location>
</feature>
<sequence>MKQFFESMYYHPKPYQYPVIFILLPLSLLYGTVMLARRLAARKKDFGIPIVSVGNLIVGGSGKTPFVIALASRYENVTVISRGYGRKSRGLIEVSRKGNIIASVEESGDEAMLMAKSLPNASVIVSEERESAIEFAKINGASLIILDDGFNRVAIEKFEVLLEPEYVPNTFPFPAGPFREFRFTKRYADLLLKEGIDFKRVVTIDHPAQKMLLATAIANPKRLESYLPEGVVGRFCLEDHAYFDVSSLEEKMMEVGAESLLVTEKDAVKMEDFKLPVSQMRLKLEIKKEIIMKISEYIKKYK</sequence>
<evidence type="ECO:0000256" key="12">
    <source>
        <dbReference type="ARBA" id="ARBA00029757"/>
    </source>
</evidence>
<comment type="similarity">
    <text evidence="13">Belongs to the LpxK family.</text>
</comment>
<keyword evidence="11 13" id="KW-0443">Lipid metabolism</keyword>
<dbReference type="GO" id="GO:0005524">
    <property type="term" value="F:ATP binding"/>
    <property type="evidence" value="ECO:0007669"/>
    <property type="project" value="UniProtKB-UniRule"/>
</dbReference>
<dbReference type="GO" id="GO:0009244">
    <property type="term" value="P:lipopolysaccharide core region biosynthetic process"/>
    <property type="evidence" value="ECO:0007669"/>
    <property type="project" value="TreeGrafter"/>
</dbReference>
<evidence type="ECO:0000256" key="6">
    <source>
        <dbReference type="ARBA" id="ARBA00022556"/>
    </source>
</evidence>
<dbReference type="EMBL" id="CP063164">
    <property type="protein sequence ID" value="QOR61366.1"/>
    <property type="molecule type" value="Genomic_DNA"/>
</dbReference>
<comment type="function">
    <text evidence="1 13">Transfers the gamma-phosphate of ATP to the 4'-position of a tetraacyldisaccharide 1-phosphate intermediate (termed DS-1-P) to form tetraacyldisaccharide 1,4'-bis-phosphate (lipid IVA).</text>
</comment>
<dbReference type="RefSeq" id="WP_197548040.1">
    <property type="nucleotide sequence ID" value="NZ_CP063164.1"/>
</dbReference>
<evidence type="ECO:0000256" key="3">
    <source>
        <dbReference type="ARBA" id="ARBA00012071"/>
    </source>
</evidence>
<comment type="catalytic activity">
    <reaction evidence="13">
        <text>a lipid A disaccharide + ATP = a lipid IVA + ADP + H(+)</text>
        <dbReference type="Rhea" id="RHEA:67840"/>
        <dbReference type="ChEBI" id="CHEBI:15378"/>
        <dbReference type="ChEBI" id="CHEBI:30616"/>
        <dbReference type="ChEBI" id="CHEBI:176343"/>
        <dbReference type="ChEBI" id="CHEBI:176425"/>
        <dbReference type="ChEBI" id="CHEBI:456216"/>
        <dbReference type="EC" id="2.7.1.130"/>
    </reaction>
</comment>
<keyword evidence="10 13" id="KW-0067">ATP-binding</keyword>
<keyword evidence="14" id="KW-1133">Transmembrane helix</keyword>
<dbReference type="SUPFAM" id="SSF52540">
    <property type="entry name" value="P-loop containing nucleoside triphosphate hydrolases"/>
    <property type="match status" value="1"/>
</dbReference>
<keyword evidence="5 13" id="KW-0444">Lipid biosynthesis</keyword>
<dbReference type="InterPro" id="IPR027417">
    <property type="entry name" value="P-loop_NTPase"/>
</dbReference>
<keyword evidence="9 13" id="KW-0418">Kinase</keyword>
<dbReference type="UniPathway" id="UPA00359">
    <property type="reaction ID" value="UER00482"/>
</dbReference>
<dbReference type="EC" id="2.7.1.130" evidence="3 13"/>
<dbReference type="Proteomes" id="UP000595074">
    <property type="component" value="Chromosome"/>
</dbReference>
<evidence type="ECO:0000256" key="9">
    <source>
        <dbReference type="ARBA" id="ARBA00022777"/>
    </source>
</evidence>
<organism evidence="15 16">
    <name type="scientific">Sulfurovum indicum</name>
    <dbReference type="NCBI Taxonomy" id="2779528"/>
    <lineage>
        <taxon>Bacteria</taxon>
        <taxon>Pseudomonadati</taxon>
        <taxon>Campylobacterota</taxon>
        <taxon>Epsilonproteobacteria</taxon>
        <taxon>Campylobacterales</taxon>
        <taxon>Sulfurovaceae</taxon>
        <taxon>Sulfurovum</taxon>
    </lineage>
</organism>
<evidence type="ECO:0000313" key="16">
    <source>
        <dbReference type="Proteomes" id="UP000595074"/>
    </source>
</evidence>
<accession>A0A7M1S204</accession>
<evidence type="ECO:0000256" key="4">
    <source>
        <dbReference type="ARBA" id="ARBA00016436"/>
    </source>
</evidence>
<reference evidence="15 16" key="1">
    <citation type="submission" date="2020-10" db="EMBL/GenBank/DDBJ databases">
        <title>The genome of sulfurovum sp.</title>
        <authorList>
            <person name="Xie S."/>
            <person name="Shao Z."/>
            <person name="Jiang L."/>
        </authorList>
    </citation>
    <scope>NUCLEOTIDE SEQUENCE [LARGE SCALE GENOMIC DNA]</scope>
    <source>
        <strain evidence="15 16">ST-419</strain>
    </source>
</reference>
<comment type="pathway">
    <text evidence="2 13">Glycolipid biosynthesis; lipid IV(A) biosynthesis; lipid IV(A) from (3R)-3-hydroxytetradecanoyl-[acyl-carrier-protein] and UDP-N-acetyl-alpha-D-glucosamine: step 6/6.</text>
</comment>
<dbReference type="AlphaFoldDB" id="A0A7M1S204"/>
<keyword evidence="14" id="KW-0472">Membrane</keyword>
<proteinExistence type="inferred from homology"/>
<evidence type="ECO:0000256" key="10">
    <source>
        <dbReference type="ARBA" id="ARBA00022840"/>
    </source>
</evidence>
<feature type="binding site" evidence="13">
    <location>
        <begin position="57"/>
        <end position="64"/>
    </location>
    <ligand>
        <name>ATP</name>
        <dbReference type="ChEBI" id="CHEBI:30616"/>
    </ligand>
</feature>
<dbReference type="PANTHER" id="PTHR42724:SF1">
    <property type="entry name" value="TETRAACYLDISACCHARIDE 4'-KINASE, MITOCHONDRIAL-RELATED"/>
    <property type="match status" value="1"/>
</dbReference>
<evidence type="ECO:0000256" key="11">
    <source>
        <dbReference type="ARBA" id="ARBA00023098"/>
    </source>
</evidence>
<keyword evidence="8 13" id="KW-0547">Nucleotide-binding</keyword>
<dbReference type="NCBIfam" id="TIGR00682">
    <property type="entry name" value="lpxK"/>
    <property type="match status" value="1"/>
</dbReference>
<evidence type="ECO:0000256" key="13">
    <source>
        <dbReference type="HAMAP-Rule" id="MF_00409"/>
    </source>
</evidence>
<keyword evidence="14" id="KW-0812">Transmembrane</keyword>
<dbReference type="GO" id="GO:0005886">
    <property type="term" value="C:plasma membrane"/>
    <property type="evidence" value="ECO:0007669"/>
    <property type="project" value="TreeGrafter"/>
</dbReference>
<evidence type="ECO:0000256" key="8">
    <source>
        <dbReference type="ARBA" id="ARBA00022741"/>
    </source>
</evidence>
<dbReference type="GO" id="GO:0009029">
    <property type="term" value="F:lipid-A 4'-kinase activity"/>
    <property type="evidence" value="ECO:0007669"/>
    <property type="project" value="UniProtKB-UniRule"/>
</dbReference>
<gene>
    <name evidence="13" type="primary">lpxK</name>
    <name evidence="15" type="ORF">IMZ28_07890</name>
</gene>
<name>A0A7M1S204_9BACT</name>
<evidence type="ECO:0000256" key="7">
    <source>
        <dbReference type="ARBA" id="ARBA00022679"/>
    </source>
</evidence>
<dbReference type="PANTHER" id="PTHR42724">
    <property type="entry name" value="TETRAACYLDISACCHARIDE 4'-KINASE"/>
    <property type="match status" value="1"/>
</dbReference>
<keyword evidence="7 13" id="KW-0808">Transferase</keyword>
<dbReference type="HAMAP" id="MF_00409">
    <property type="entry name" value="LpxK"/>
    <property type="match status" value="1"/>
</dbReference>
<dbReference type="NCBIfam" id="NF001892">
    <property type="entry name" value="PRK00652.1-5"/>
    <property type="match status" value="1"/>
</dbReference>